<keyword evidence="9" id="KW-1185">Reference proteome</keyword>
<dbReference type="GO" id="GO:0005739">
    <property type="term" value="C:mitochondrion"/>
    <property type="evidence" value="ECO:0007669"/>
    <property type="project" value="TreeGrafter"/>
</dbReference>
<dbReference type="AlphaFoldDB" id="A0A914VVC3"/>
<evidence type="ECO:0000313" key="9">
    <source>
        <dbReference type="Proteomes" id="UP000887566"/>
    </source>
</evidence>
<dbReference type="PROSITE" id="PS51710">
    <property type="entry name" value="G_OBG"/>
    <property type="match status" value="1"/>
</dbReference>
<dbReference type="GO" id="GO:0003924">
    <property type="term" value="F:GTPase activity"/>
    <property type="evidence" value="ECO:0007669"/>
    <property type="project" value="InterPro"/>
</dbReference>
<protein>
    <submittedName>
        <fullName evidence="10">GTP-binding protein 10</fullName>
    </submittedName>
</protein>
<dbReference type="PANTHER" id="PTHR11702:SF43">
    <property type="entry name" value="GTP-BINDING PROTEIN 10"/>
    <property type="match status" value="1"/>
</dbReference>
<dbReference type="InterPro" id="IPR045086">
    <property type="entry name" value="OBG_GTPase"/>
</dbReference>
<dbReference type="WBParaSite" id="PSAMB.scaffold2582size22417.g18305.t1">
    <property type="protein sequence ID" value="PSAMB.scaffold2582size22417.g18305.t1"/>
    <property type="gene ID" value="PSAMB.scaffold2582size22417.g18305"/>
</dbReference>
<dbReference type="Gene3D" id="3.40.50.300">
    <property type="entry name" value="P-loop containing nucleotide triphosphate hydrolases"/>
    <property type="match status" value="1"/>
</dbReference>
<dbReference type="PANTHER" id="PTHR11702">
    <property type="entry name" value="DEVELOPMENTALLY REGULATED GTP-BINDING PROTEIN-RELATED"/>
    <property type="match status" value="1"/>
</dbReference>
<dbReference type="InterPro" id="IPR014100">
    <property type="entry name" value="GTP-bd_Obg/CgtA"/>
</dbReference>
<dbReference type="CDD" id="cd01898">
    <property type="entry name" value="Obg"/>
    <property type="match status" value="1"/>
</dbReference>
<dbReference type="Gene3D" id="2.70.210.12">
    <property type="entry name" value="GTP1/OBG domain"/>
    <property type="match status" value="1"/>
</dbReference>
<evidence type="ECO:0000259" key="7">
    <source>
        <dbReference type="PROSITE" id="PS51710"/>
    </source>
</evidence>
<comment type="similarity">
    <text evidence="2">Belongs to the TRAFAC class OBG-HflX-like GTPase superfamily. OBG GTPase family.</text>
</comment>
<keyword evidence="3" id="KW-0690">Ribosome biogenesis</keyword>
<dbReference type="Pfam" id="PF01018">
    <property type="entry name" value="GTP1_OBG"/>
    <property type="match status" value="1"/>
</dbReference>
<evidence type="ECO:0000256" key="1">
    <source>
        <dbReference type="ARBA" id="ARBA00004604"/>
    </source>
</evidence>
<feature type="domain" description="Obg" evidence="8">
    <location>
        <begin position="3"/>
        <end position="142"/>
    </location>
</feature>
<dbReference type="PROSITE" id="PS51883">
    <property type="entry name" value="OBG"/>
    <property type="match status" value="1"/>
</dbReference>
<evidence type="ECO:0000259" key="8">
    <source>
        <dbReference type="PROSITE" id="PS51883"/>
    </source>
</evidence>
<dbReference type="Pfam" id="PF01926">
    <property type="entry name" value="MMR_HSR1"/>
    <property type="match status" value="1"/>
</dbReference>
<dbReference type="InterPro" id="IPR006073">
    <property type="entry name" value="GTP-bd"/>
</dbReference>
<evidence type="ECO:0000256" key="3">
    <source>
        <dbReference type="ARBA" id="ARBA00022517"/>
    </source>
</evidence>
<dbReference type="InterPro" id="IPR036726">
    <property type="entry name" value="GTP1_OBG_dom_sf"/>
</dbReference>
<keyword evidence="6" id="KW-0539">Nucleus</keyword>
<evidence type="ECO:0000256" key="5">
    <source>
        <dbReference type="ARBA" id="ARBA00023134"/>
    </source>
</evidence>
<dbReference type="PIRSF" id="PIRSF002401">
    <property type="entry name" value="GTP_bd_Obg/CgtA"/>
    <property type="match status" value="1"/>
</dbReference>
<feature type="domain" description="OBG-type G" evidence="7">
    <location>
        <begin position="143"/>
        <end position="338"/>
    </location>
</feature>
<dbReference type="GO" id="GO:0005730">
    <property type="term" value="C:nucleolus"/>
    <property type="evidence" value="ECO:0007669"/>
    <property type="project" value="UniProtKB-SubCell"/>
</dbReference>
<dbReference type="Proteomes" id="UP000887566">
    <property type="component" value="Unplaced"/>
</dbReference>
<dbReference type="GO" id="GO:0042254">
    <property type="term" value="P:ribosome biogenesis"/>
    <property type="evidence" value="ECO:0007669"/>
    <property type="project" value="UniProtKB-UniRule"/>
</dbReference>
<name>A0A914VVC3_9BILA</name>
<keyword evidence="5" id="KW-0342">GTP-binding</keyword>
<dbReference type="SUPFAM" id="SSF52540">
    <property type="entry name" value="P-loop containing nucleoside triphosphate hydrolases"/>
    <property type="match status" value="1"/>
</dbReference>
<evidence type="ECO:0000256" key="6">
    <source>
        <dbReference type="ARBA" id="ARBA00023242"/>
    </source>
</evidence>
<evidence type="ECO:0000256" key="4">
    <source>
        <dbReference type="ARBA" id="ARBA00022741"/>
    </source>
</evidence>
<evidence type="ECO:0000256" key="2">
    <source>
        <dbReference type="ARBA" id="ARBA00007699"/>
    </source>
</evidence>
<keyword evidence="4" id="KW-0547">Nucleotide-binding</keyword>
<organism evidence="9 10">
    <name type="scientific">Plectus sambesii</name>
    <dbReference type="NCBI Taxonomy" id="2011161"/>
    <lineage>
        <taxon>Eukaryota</taxon>
        <taxon>Metazoa</taxon>
        <taxon>Ecdysozoa</taxon>
        <taxon>Nematoda</taxon>
        <taxon>Chromadorea</taxon>
        <taxon>Plectida</taxon>
        <taxon>Plectina</taxon>
        <taxon>Plectoidea</taxon>
        <taxon>Plectidae</taxon>
        <taxon>Plectus</taxon>
    </lineage>
</organism>
<comment type="subcellular location">
    <subcellularLocation>
        <location evidence="1">Nucleus</location>
        <location evidence="1">Nucleolus</location>
    </subcellularLocation>
</comment>
<proteinExistence type="inferred from homology"/>
<reference evidence="10" key="1">
    <citation type="submission" date="2022-11" db="UniProtKB">
        <authorList>
            <consortium name="WormBaseParasite"/>
        </authorList>
    </citation>
    <scope>IDENTIFICATION</scope>
</reference>
<dbReference type="PRINTS" id="PR00326">
    <property type="entry name" value="GTP1OBG"/>
</dbReference>
<dbReference type="GO" id="GO:0005525">
    <property type="term" value="F:GTP binding"/>
    <property type="evidence" value="ECO:0007669"/>
    <property type="project" value="UniProtKB-KW"/>
</dbReference>
<dbReference type="GO" id="GO:0000287">
    <property type="term" value="F:magnesium ion binding"/>
    <property type="evidence" value="ECO:0007669"/>
    <property type="project" value="InterPro"/>
</dbReference>
<evidence type="ECO:0000313" key="10">
    <source>
        <dbReference type="WBParaSite" id="PSAMB.scaffold2582size22417.g18305.t1"/>
    </source>
</evidence>
<accession>A0A914VVC3</accession>
<sequence>MTVVAIDRFRFNVKAGAGGNGLARYNGVGGDGGNIYLHARNDVQFKRLLKQLDNADLQRMRAEVGAAATQTKLIGKRGQDTVFKVPTGVEVINADTDTVIVRCNTHDKRYLLAKGGEGGKSTNNFVGQLGEQFNIILSLKLRVDVGLIGFPNAGKSTLLKALTPKKKIHIANYPFTTTKPQVCYLKYDQDVGDDGLFAMSIADLPGLIEGAHLNRGKGHKFLKHVENASIIIFVVDATGFRLSEDSTYRTAAETVGLLNRELELYDSSLLQKPIVLCINKTDLPNSEEKAAAVEEMLREKDWPKLLPEDCRPQNPIVFRSILKTAARDFRLNGLQELLREVYFELNPMASDDYDFFEPRSKKHLT</sequence>
<dbReference type="SUPFAM" id="SSF82051">
    <property type="entry name" value="Obg GTP-binding protein N-terminal domain"/>
    <property type="match status" value="1"/>
</dbReference>
<dbReference type="InterPro" id="IPR027417">
    <property type="entry name" value="P-loop_NTPase"/>
</dbReference>
<dbReference type="InterPro" id="IPR031167">
    <property type="entry name" value="G_OBG"/>
</dbReference>
<dbReference type="InterPro" id="IPR006169">
    <property type="entry name" value="GTP1_OBG_dom"/>
</dbReference>